<evidence type="ECO:0000256" key="10">
    <source>
        <dbReference type="ARBA" id="ARBA00023204"/>
    </source>
</evidence>
<gene>
    <name evidence="15" type="ORF">KUTeg_011770</name>
</gene>
<evidence type="ECO:0000256" key="6">
    <source>
        <dbReference type="ARBA" id="ARBA00022759"/>
    </source>
</evidence>
<feature type="region of interest" description="Disordered" evidence="12">
    <location>
        <begin position="562"/>
        <end position="584"/>
    </location>
</feature>
<evidence type="ECO:0000259" key="14">
    <source>
        <dbReference type="SMART" id="SM00485"/>
    </source>
</evidence>
<feature type="region of interest" description="Disordered" evidence="12">
    <location>
        <begin position="310"/>
        <end position="342"/>
    </location>
</feature>
<comment type="cofactor">
    <cofactor evidence="1">
        <name>Mg(2+)</name>
        <dbReference type="ChEBI" id="CHEBI:18420"/>
    </cofactor>
</comment>
<dbReference type="InterPro" id="IPR006086">
    <property type="entry name" value="XPG-I_dom"/>
</dbReference>
<keyword evidence="7" id="KW-0227">DNA damage</keyword>
<dbReference type="InterPro" id="IPR036279">
    <property type="entry name" value="5-3_exonuclease_C_sf"/>
</dbReference>
<dbReference type="EMBL" id="JARBDR010000640">
    <property type="protein sequence ID" value="KAJ8309905.1"/>
    <property type="molecule type" value="Genomic_DNA"/>
</dbReference>
<accession>A0ABQ9EXL7</accession>
<dbReference type="PRINTS" id="PR00853">
    <property type="entry name" value="XPGRADSUPER"/>
</dbReference>
<dbReference type="SMART" id="SM00279">
    <property type="entry name" value="HhH2"/>
    <property type="match status" value="1"/>
</dbReference>
<dbReference type="PRINTS" id="PR00066">
    <property type="entry name" value="XRODRMPGMNTG"/>
</dbReference>
<keyword evidence="5" id="KW-0479">Metal-binding</keyword>
<keyword evidence="11" id="KW-0539">Nucleus</keyword>
<protein>
    <recommendedName>
        <fullName evidence="17">DNA repair protein complementing XP-G cells</fullName>
    </recommendedName>
</protein>
<evidence type="ECO:0000313" key="16">
    <source>
        <dbReference type="Proteomes" id="UP001217089"/>
    </source>
</evidence>
<dbReference type="SUPFAM" id="SSF47807">
    <property type="entry name" value="5' to 3' exonuclease, C-terminal subdomain"/>
    <property type="match status" value="1"/>
</dbReference>
<dbReference type="Gene3D" id="3.40.50.1010">
    <property type="entry name" value="5'-nuclease"/>
    <property type="match status" value="2"/>
</dbReference>
<evidence type="ECO:0000256" key="2">
    <source>
        <dbReference type="ARBA" id="ARBA00004123"/>
    </source>
</evidence>
<proteinExistence type="inferred from homology"/>
<dbReference type="Pfam" id="PF00867">
    <property type="entry name" value="XPG_I"/>
    <property type="match status" value="1"/>
</dbReference>
<evidence type="ECO:0000256" key="1">
    <source>
        <dbReference type="ARBA" id="ARBA00001946"/>
    </source>
</evidence>
<evidence type="ECO:0008006" key="17">
    <source>
        <dbReference type="Google" id="ProtNLM"/>
    </source>
</evidence>
<sequence>MGVHGLWQLLQSTGKTVPLDSLEGKVLAVDVSIWLHQAIKGMRDRDGNTLPNAHLQVLFNRICKLLYYRIKPVFVFDGGVPELKKQTLVSRRERKEFANQESERTSKKLLENLMRSRAVKEVLAGEAVKDDKPIKVNKNRTKDLYELPPLPKEFQSLAEENDYWEERKQTQQMIQEELETNADFDTTSEDFQSLPPELKHEILTEIQERTKRTPWTNIHELPEESGDFSNYQMKKLLKKGRLTHQLDHVRKEMLTRTAGAITPGLNDDFYSDDIQTRRVVSSDTSHYVLIKGIGHKQQQKLARKHLEENMELEKKSENEKAKDIENNEKLSESVEKEDIDRKSESIDIFKENKDNEVLSEEKQSSERVATTNKVCEVIPINDDVNETCEQKSAISDDVINLSDSEEPKPSTSSGSTNIQPGFSGGHDIDVDSDSDDDNGGISQQEILAMIKNENAKSLKSAAMTENRFSISDDSSDDSDVETQLESKITKVSPKVISKGIGDFDMKKKSDEKTGNKDLHDMETLITERKRRLSLEQEVCIEKKKHKKVDDDDTIKTIETAVGKESAKGDNSEIAISDEESEDEGFIEVSIDPNKATQDNLFPEDIFEAPDKMAASALPDVSDQDQIQVAEPAKNLTADELTKQSTSDSAELRKKSASLDVEDEEEDESSHLGHRDLAKDFEGLNEFDLQEWQDELEAESKTLKEEMNKQERLGASITDEMYVDAQALLKIFGLPFITSPMEAEAQCAKLDELDLTQGTITDDSDVWLFGGKRVYKNFYQKDKHVEFYNNASIQSQLGLNRTLLINIALLCGSDYTEGIQGVGPIKAMEIMTEFPGDGIRGLEYFRDWWEECQRQPKMPHEAKIRTQLRKLEVRPGICFDMFVTSVLSFVKKYLFFSQKEIAKIC</sequence>
<dbReference type="CDD" id="cd09868">
    <property type="entry name" value="PIN_XPG_RAD2"/>
    <property type="match status" value="2"/>
</dbReference>
<dbReference type="PROSITE" id="PS00841">
    <property type="entry name" value="XPG_1"/>
    <property type="match status" value="1"/>
</dbReference>
<keyword evidence="6" id="KW-0255">Endonuclease</keyword>
<evidence type="ECO:0000256" key="11">
    <source>
        <dbReference type="ARBA" id="ARBA00023242"/>
    </source>
</evidence>
<evidence type="ECO:0000256" key="7">
    <source>
        <dbReference type="ARBA" id="ARBA00022763"/>
    </source>
</evidence>
<evidence type="ECO:0000256" key="9">
    <source>
        <dbReference type="ARBA" id="ARBA00022842"/>
    </source>
</evidence>
<evidence type="ECO:0000256" key="4">
    <source>
        <dbReference type="ARBA" id="ARBA00022722"/>
    </source>
</evidence>
<feature type="region of interest" description="Disordered" evidence="12">
    <location>
        <begin position="616"/>
        <end position="674"/>
    </location>
</feature>
<feature type="region of interest" description="Disordered" evidence="12">
    <location>
        <begin position="395"/>
        <end position="447"/>
    </location>
</feature>
<reference evidence="15 16" key="1">
    <citation type="submission" date="2022-12" db="EMBL/GenBank/DDBJ databases">
        <title>Chromosome-level genome of Tegillarca granosa.</title>
        <authorList>
            <person name="Kim J."/>
        </authorList>
    </citation>
    <scope>NUCLEOTIDE SEQUENCE [LARGE SCALE GENOMIC DNA]</scope>
    <source>
        <strain evidence="15">Teg-2019</strain>
        <tissue evidence="15">Adductor muscle</tissue>
    </source>
</reference>
<dbReference type="InterPro" id="IPR019974">
    <property type="entry name" value="XPG_CS"/>
</dbReference>
<dbReference type="SUPFAM" id="SSF88723">
    <property type="entry name" value="PIN domain-like"/>
    <property type="match status" value="1"/>
</dbReference>
<keyword evidence="8" id="KW-0378">Hydrolase</keyword>
<comment type="similarity">
    <text evidence="3">Belongs to the XPG/RAD2 endonuclease family. XPG subfamily.</text>
</comment>
<feature type="domain" description="XPG-I" evidence="13">
    <location>
        <begin position="729"/>
        <end position="798"/>
    </location>
</feature>
<evidence type="ECO:0000313" key="15">
    <source>
        <dbReference type="EMBL" id="KAJ8309905.1"/>
    </source>
</evidence>
<dbReference type="Gene3D" id="1.10.150.20">
    <property type="entry name" value="5' to 3' exonuclease, C-terminal subdomain"/>
    <property type="match status" value="1"/>
</dbReference>
<dbReference type="InterPro" id="IPR029060">
    <property type="entry name" value="PIN-like_dom_sf"/>
</dbReference>
<comment type="subcellular location">
    <subcellularLocation>
        <location evidence="2">Nucleus</location>
    </subcellularLocation>
</comment>
<keyword evidence="16" id="KW-1185">Reference proteome</keyword>
<comment type="caution">
    <text evidence="15">The sequence shown here is derived from an EMBL/GenBank/DDBJ whole genome shotgun (WGS) entry which is preliminary data.</text>
</comment>
<evidence type="ECO:0000256" key="12">
    <source>
        <dbReference type="SAM" id="MobiDB-lite"/>
    </source>
</evidence>
<feature type="compositionally biased region" description="Acidic residues" evidence="12">
    <location>
        <begin position="575"/>
        <end position="584"/>
    </location>
</feature>
<dbReference type="InterPro" id="IPR006084">
    <property type="entry name" value="XPG/Rad2"/>
</dbReference>
<dbReference type="PANTHER" id="PTHR16171">
    <property type="entry name" value="DNA REPAIR PROTEIN COMPLEMENTING XP-G CELLS-RELATED"/>
    <property type="match status" value="1"/>
</dbReference>
<dbReference type="Proteomes" id="UP001217089">
    <property type="component" value="Unassembled WGS sequence"/>
</dbReference>
<evidence type="ECO:0000256" key="8">
    <source>
        <dbReference type="ARBA" id="ARBA00022801"/>
    </source>
</evidence>
<dbReference type="InterPro" id="IPR006085">
    <property type="entry name" value="XPG_DNA_repair_N"/>
</dbReference>
<dbReference type="SMART" id="SM00485">
    <property type="entry name" value="XPGN"/>
    <property type="match status" value="1"/>
</dbReference>
<keyword evidence="10" id="KW-0234">DNA repair</keyword>
<evidence type="ECO:0000256" key="5">
    <source>
        <dbReference type="ARBA" id="ARBA00022723"/>
    </source>
</evidence>
<keyword evidence="9" id="KW-0460">Magnesium</keyword>
<feature type="compositionally biased region" description="Polar residues" evidence="12">
    <location>
        <begin position="409"/>
        <end position="420"/>
    </location>
</feature>
<keyword evidence="4" id="KW-0540">Nuclease</keyword>
<evidence type="ECO:0000256" key="3">
    <source>
        <dbReference type="ARBA" id="ARBA00005283"/>
    </source>
</evidence>
<feature type="domain" description="XPG N-terminal" evidence="14">
    <location>
        <begin position="1"/>
        <end position="98"/>
    </location>
</feature>
<organism evidence="15 16">
    <name type="scientific">Tegillarca granosa</name>
    <name type="common">Malaysian cockle</name>
    <name type="synonym">Anadara granosa</name>
    <dbReference type="NCBI Taxonomy" id="220873"/>
    <lineage>
        <taxon>Eukaryota</taxon>
        <taxon>Metazoa</taxon>
        <taxon>Spiralia</taxon>
        <taxon>Lophotrochozoa</taxon>
        <taxon>Mollusca</taxon>
        <taxon>Bivalvia</taxon>
        <taxon>Autobranchia</taxon>
        <taxon>Pteriomorphia</taxon>
        <taxon>Arcoida</taxon>
        <taxon>Arcoidea</taxon>
        <taxon>Arcidae</taxon>
        <taxon>Tegillarca</taxon>
    </lineage>
</organism>
<evidence type="ECO:0000259" key="13">
    <source>
        <dbReference type="SMART" id="SM00484"/>
    </source>
</evidence>
<dbReference type="InterPro" id="IPR001044">
    <property type="entry name" value="XPG/Rad2_eukaryotes"/>
</dbReference>
<dbReference type="Pfam" id="PF00752">
    <property type="entry name" value="XPG_N"/>
    <property type="match status" value="1"/>
</dbReference>
<name>A0ABQ9EXL7_TEGGR</name>
<dbReference type="PANTHER" id="PTHR16171:SF7">
    <property type="entry name" value="DNA REPAIR PROTEIN RAD2"/>
    <property type="match status" value="1"/>
</dbReference>
<dbReference type="SMART" id="SM00484">
    <property type="entry name" value="XPGI"/>
    <property type="match status" value="1"/>
</dbReference>
<dbReference type="InterPro" id="IPR008918">
    <property type="entry name" value="HhH2"/>
</dbReference>